<gene>
    <name evidence="4" type="ORF">H2Z84_11940</name>
</gene>
<dbReference type="GO" id="GO:0006749">
    <property type="term" value="P:glutathione metabolic process"/>
    <property type="evidence" value="ECO:0007669"/>
    <property type="project" value="TreeGrafter"/>
</dbReference>
<evidence type="ECO:0000313" key="5">
    <source>
        <dbReference type="Proteomes" id="UP000545606"/>
    </source>
</evidence>
<dbReference type="GO" id="GO:0004364">
    <property type="term" value="F:glutathione transferase activity"/>
    <property type="evidence" value="ECO:0007669"/>
    <property type="project" value="TreeGrafter"/>
</dbReference>
<protein>
    <submittedName>
        <fullName evidence="4">Glutathione S-transferase family protein</fullName>
    </submittedName>
</protein>
<dbReference type="PANTHER" id="PTHR43969">
    <property type="entry name" value="GLUTATHIONE S TRANSFERASE D10, ISOFORM A-RELATED"/>
    <property type="match status" value="1"/>
</dbReference>
<dbReference type="RefSeq" id="WP_181836168.1">
    <property type="nucleotide sequence ID" value="NZ_JACERN010000031.1"/>
</dbReference>
<evidence type="ECO:0000259" key="2">
    <source>
        <dbReference type="PROSITE" id="PS50404"/>
    </source>
</evidence>
<dbReference type="PANTHER" id="PTHR43969:SF9">
    <property type="entry name" value="GLUTATHIONE S TRANSFERASE D10, ISOFORM A-RELATED"/>
    <property type="match status" value="1"/>
</dbReference>
<accession>A0A838YDG1</accession>
<dbReference type="AlphaFoldDB" id="A0A838YDG1"/>
<evidence type="ECO:0000256" key="1">
    <source>
        <dbReference type="ARBA" id="ARBA00011738"/>
    </source>
</evidence>
<dbReference type="Proteomes" id="UP000545606">
    <property type="component" value="Unassembled WGS sequence"/>
</dbReference>
<comment type="subunit">
    <text evidence="1">Homodimer.</text>
</comment>
<evidence type="ECO:0000313" key="4">
    <source>
        <dbReference type="EMBL" id="MBA4709085.1"/>
    </source>
</evidence>
<proteinExistence type="predicted"/>
<evidence type="ECO:0000259" key="3">
    <source>
        <dbReference type="PROSITE" id="PS50405"/>
    </source>
</evidence>
<dbReference type="InterPro" id="IPR040079">
    <property type="entry name" value="Glutathione_S-Trfase"/>
</dbReference>
<dbReference type="Pfam" id="PF13409">
    <property type="entry name" value="GST_N_2"/>
    <property type="match status" value="1"/>
</dbReference>
<dbReference type="InterPro" id="IPR036282">
    <property type="entry name" value="Glutathione-S-Trfase_C_sf"/>
</dbReference>
<sequence>MRLYYHPLSSCSRRVLLVARHLGIPLELISVDLFRGEQNTPPFLKLNPNHQVPVLEDDEYVLWESYAIMQYLAELAQDQSLHPETAQQRTDASRWMFWCSQHLMPAISTLNWENSIKGMAGLGLAIQTEVARAEAIFVEACQVLDTHLVGREWISGSRLSLADLAIAAPLGDWHRAKLPLMQFSQIGRWFQQIQALDCWQETEQAPS</sequence>
<dbReference type="SFLD" id="SFLDS00019">
    <property type="entry name" value="Glutathione_Transferase_(cytos"/>
    <property type="match status" value="1"/>
</dbReference>
<dbReference type="CDD" id="cd03045">
    <property type="entry name" value="GST_N_Delta_Epsilon"/>
    <property type="match status" value="1"/>
</dbReference>
<dbReference type="EMBL" id="JACERN010000031">
    <property type="protein sequence ID" value="MBA4709085.1"/>
    <property type="molecule type" value="Genomic_DNA"/>
</dbReference>
<feature type="domain" description="GST N-terminal" evidence="2">
    <location>
        <begin position="1"/>
        <end position="80"/>
    </location>
</feature>
<feature type="domain" description="GST C-terminal" evidence="3">
    <location>
        <begin position="85"/>
        <end position="207"/>
    </location>
</feature>
<dbReference type="InterPro" id="IPR010987">
    <property type="entry name" value="Glutathione-S-Trfase_C-like"/>
</dbReference>
<reference evidence="4 5" key="1">
    <citation type="submission" date="2020-07" db="EMBL/GenBank/DDBJ databases">
        <title>Draft genome sequence of violacein-producing bacteria and related species.</title>
        <authorList>
            <person name="Wilson H.S."/>
            <person name="De Leon M.E."/>
        </authorList>
    </citation>
    <scope>NUCLEOTIDE SEQUENCE [LARGE SCALE GENOMIC DNA]</scope>
    <source>
        <strain evidence="4 5">HSC-21Su07</strain>
    </source>
</reference>
<dbReference type="PROSITE" id="PS50405">
    <property type="entry name" value="GST_CTER"/>
    <property type="match status" value="1"/>
</dbReference>
<organism evidence="4 5">
    <name type="scientific">Aquitalea aquatica</name>
    <dbReference type="NCBI Taxonomy" id="3044273"/>
    <lineage>
        <taxon>Bacteria</taxon>
        <taxon>Pseudomonadati</taxon>
        <taxon>Pseudomonadota</taxon>
        <taxon>Betaproteobacteria</taxon>
        <taxon>Neisseriales</taxon>
        <taxon>Chromobacteriaceae</taxon>
        <taxon>Aquitalea</taxon>
    </lineage>
</organism>
<dbReference type="SUPFAM" id="SSF47616">
    <property type="entry name" value="GST C-terminal domain-like"/>
    <property type="match status" value="1"/>
</dbReference>
<dbReference type="SFLD" id="SFLDG01150">
    <property type="entry name" value="Main.1:_Beta-like"/>
    <property type="match status" value="1"/>
</dbReference>
<dbReference type="FunFam" id="3.40.30.10:FF:000034">
    <property type="entry name" value="glutathione S-transferase 1"/>
    <property type="match status" value="1"/>
</dbReference>
<dbReference type="InterPro" id="IPR004045">
    <property type="entry name" value="Glutathione_S-Trfase_N"/>
</dbReference>
<keyword evidence="5" id="KW-1185">Reference proteome</keyword>
<dbReference type="Pfam" id="PF13410">
    <property type="entry name" value="GST_C_2"/>
    <property type="match status" value="1"/>
</dbReference>
<dbReference type="SFLD" id="SFLDG00358">
    <property type="entry name" value="Main_(cytGST)"/>
    <property type="match status" value="1"/>
</dbReference>
<name>A0A838YDG1_9NEIS</name>
<dbReference type="SUPFAM" id="SSF52833">
    <property type="entry name" value="Thioredoxin-like"/>
    <property type="match status" value="1"/>
</dbReference>
<dbReference type="Gene3D" id="3.40.30.10">
    <property type="entry name" value="Glutaredoxin"/>
    <property type="match status" value="1"/>
</dbReference>
<dbReference type="Gene3D" id="1.20.1050.10">
    <property type="match status" value="1"/>
</dbReference>
<dbReference type="InterPro" id="IPR036249">
    <property type="entry name" value="Thioredoxin-like_sf"/>
</dbReference>
<comment type="caution">
    <text evidence="4">The sequence shown here is derived from an EMBL/GenBank/DDBJ whole genome shotgun (WGS) entry which is preliminary data.</text>
</comment>
<dbReference type="PROSITE" id="PS50404">
    <property type="entry name" value="GST_NTER"/>
    <property type="match status" value="1"/>
</dbReference>